<name>A0AA39Y9N2_9PEZI</name>
<comment type="caution">
    <text evidence="1">The sequence shown here is derived from an EMBL/GenBank/DDBJ whole genome shotgun (WGS) entry which is preliminary data.</text>
</comment>
<gene>
    <name evidence="1" type="ORF">B0T16DRAFT_458919</name>
</gene>
<protein>
    <submittedName>
        <fullName evidence="1">Uncharacterized protein</fullName>
    </submittedName>
</protein>
<evidence type="ECO:0000313" key="1">
    <source>
        <dbReference type="EMBL" id="KAK0647055.1"/>
    </source>
</evidence>
<proteinExistence type="predicted"/>
<organism evidence="1 2">
    <name type="scientific">Cercophora newfieldiana</name>
    <dbReference type="NCBI Taxonomy" id="92897"/>
    <lineage>
        <taxon>Eukaryota</taxon>
        <taxon>Fungi</taxon>
        <taxon>Dikarya</taxon>
        <taxon>Ascomycota</taxon>
        <taxon>Pezizomycotina</taxon>
        <taxon>Sordariomycetes</taxon>
        <taxon>Sordariomycetidae</taxon>
        <taxon>Sordariales</taxon>
        <taxon>Lasiosphaeriaceae</taxon>
        <taxon>Cercophora</taxon>
    </lineage>
</organism>
<reference evidence="1" key="1">
    <citation type="submission" date="2023-06" db="EMBL/GenBank/DDBJ databases">
        <title>Genome-scale phylogeny and comparative genomics of the fungal order Sordariales.</title>
        <authorList>
            <consortium name="Lawrence Berkeley National Laboratory"/>
            <person name="Hensen N."/>
            <person name="Bonometti L."/>
            <person name="Westerberg I."/>
            <person name="Brannstrom I.O."/>
            <person name="Guillou S."/>
            <person name="Cros-Aarteil S."/>
            <person name="Calhoun S."/>
            <person name="Haridas S."/>
            <person name="Kuo A."/>
            <person name="Mondo S."/>
            <person name="Pangilinan J."/>
            <person name="Riley R."/>
            <person name="Labutti K."/>
            <person name="Andreopoulos B."/>
            <person name="Lipzen A."/>
            <person name="Chen C."/>
            <person name="Yanf M."/>
            <person name="Daum C."/>
            <person name="Ng V."/>
            <person name="Clum A."/>
            <person name="Steindorff A."/>
            <person name="Ohm R."/>
            <person name="Martin F."/>
            <person name="Silar P."/>
            <person name="Natvig D."/>
            <person name="Lalanne C."/>
            <person name="Gautier V."/>
            <person name="Ament-Velasquez S.L."/>
            <person name="Kruys A."/>
            <person name="Hutchinson M.I."/>
            <person name="Powell A.J."/>
            <person name="Barry K."/>
            <person name="Miller A.N."/>
            <person name="Grigoriev I.V."/>
            <person name="Debuchy R."/>
            <person name="Gladieux P."/>
            <person name="Thoren M.H."/>
            <person name="Johannesson H."/>
        </authorList>
    </citation>
    <scope>NUCLEOTIDE SEQUENCE</scope>
    <source>
        <strain evidence="1">SMH2532-1</strain>
    </source>
</reference>
<dbReference type="Gene3D" id="3.40.50.300">
    <property type="entry name" value="P-loop containing nucleotide triphosphate hydrolases"/>
    <property type="match status" value="1"/>
</dbReference>
<dbReference type="InterPro" id="IPR027417">
    <property type="entry name" value="P-loop_NTPase"/>
</dbReference>
<dbReference type="AlphaFoldDB" id="A0AA39Y9N2"/>
<keyword evidence="2" id="KW-1185">Reference proteome</keyword>
<accession>A0AA39Y9N2</accession>
<dbReference type="Proteomes" id="UP001174936">
    <property type="component" value="Unassembled WGS sequence"/>
</dbReference>
<sequence>MATGNTAESPLTQLTSPDEFFSSCPKFRILVLGNPESTKQELFSKVFGVELEKHLVAEAFEDSHDIEKELDLEGQNERLAIYTSPNFGSDDEAVYRRVCDFIASRSSESSELKDRIHCIWYCVASEEERPVSHLETRFFGGGLATVAPHVPVLLLYTKYDDFVSRVEMDWSHNAQQRGLSKVAVTHILKDLTTKRFEKTIKKRWDGVLLDERGRYKVQPVPRVCVASGTDPDSDDSSFERLAAATLDSLREWKDWHVKMAFASAQRNSATISTQFCADAATDYFTVDTGHARKMQGVDIRDIVPNFFAKAIRIFNMRDTTAVLNQPNLLERVLLAVFGADQRPLLDESLHRSSTEPSMLLNLSPHERGVLLTQALASIVMFLDKLADTQWPQSDAFHTLTSQTVERELRAVGAGHAKRELLETVEGSPIFASCPLKAAIADLIVKAVALADKISSPHGRGAAREIVVIDDSELQEISLSFVNDKGPDDMVLPCGLTILPLN</sequence>
<dbReference type="EMBL" id="JAULSV010000004">
    <property type="protein sequence ID" value="KAK0647055.1"/>
    <property type="molecule type" value="Genomic_DNA"/>
</dbReference>
<evidence type="ECO:0000313" key="2">
    <source>
        <dbReference type="Proteomes" id="UP001174936"/>
    </source>
</evidence>